<evidence type="ECO:0000313" key="2">
    <source>
        <dbReference type="EMBL" id="NJC35154.1"/>
    </source>
</evidence>
<keyword evidence="1" id="KW-0472">Membrane</keyword>
<dbReference type="RefSeq" id="WP_167955803.1">
    <property type="nucleotide sequence ID" value="NZ_JAATJE010000002.1"/>
</dbReference>
<feature type="transmembrane region" description="Helical" evidence="1">
    <location>
        <begin position="52"/>
        <end position="68"/>
    </location>
</feature>
<comment type="caution">
    <text evidence="2">The sequence shown here is derived from an EMBL/GenBank/DDBJ whole genome shotgun (WGS) entry which is preliminary data.</text>
</comment>
<dbReference type="Proteomes" id="UP000734218">
    <property type="component" value="Unassembled WGS sequence"/>
</dbReference>
<feature type="transmembrane region" description="Helical" evidence="1">
    <location>
        <begin position="29"/>
        <end position="46"/>
    </location>
</feature>
<proteinExistence type="predicted"/>
<protein>
    <submittedName>
        <fullName evidence="2">Uncharacterized protein</fullName>
    </submittedName>
</protein>
<dbReference type="EMBL" id="JAATJE010000002">
    <property type="protein sequence ID" value="NJC35154.1"/>
    <property type="molecule type" value="Genomic_DNA"/>
</dbReference>
<feature type="transmembrane region" description="Helical" evidence="1">
    <location>
        <begin position="88"/>
        <end position="108"/>
    </location>
</feature>
<keyword evidence="1" id="KW-1133">Transmembrane helix</keyword>
<sequence length="146" mass="15740">MTGIDEARDALAGARGAQRRLATRTRWSIGRHLAAAALMAVAAANLALPPLWQIGTAVLVLLGVALVIRRDRARDGMFVNGYRAGRTLWVIVPTVVLVLAIGFAGRYLRVEHDMVWAPLLAAAVTLPVALGGSILWEYVYREELGA</sequence>
<gene>
    <name evidence="2" type="ORF">GGR88_002668</name>
</gene>
<name>A0ABX0XQV0_9SPHN</name>
<accession>A0ABX0XQV0</accession>
<keyword evidence="3" id="KW-1185">Reference proteome</keyword>
<evidence type="ECO:0000313" key="3">
    <source>
        <dbReference type="Proteomes" id="UP000734218"/>
    </source>
</evidence>
<evidence type="ECO:0000256" key="1">
    <source>
        <dbReference type="SAM" id="Phobius"/>
    </source>
</evidence>
<feature type="transmembrane region" description="Helical" evidence="1">
    <location>
        <begin position="114"/>
        <end position="136"/>
    </location>
</feature>
<organism evidence="2 3">
    <name type="scientific">Sphingomonas jejuensis</name>
    <dbReference type="NCBI Taxonomy" id="904715"/>
    <lineage>
        <taxon>Bacteria</taxon>
        <taxon>Pseudomonadati</taxon>
        <taxon>Pseudomonadota</taxon>
        <taxon>Alphaproteobacteria</taxon>
        <taxon>Sphingomonadales</taxon>
        <taxon>Sphingomonadaceae</taxon>
        <taxon>Sphingomonas</taxon>
    </lineage>
</organism>
<reference evidence="2 3" key="1">
    <citation type="submission" date="2020-03" db="EMBL/GenBank/DDBJ databases">
        <title>Genomic Encyclopedia of Type Strains, Phase IV (KMG-IV): sequencing the most valuable type-strain genomes for metagenomic binning, comparative biology and taxonomic classification.</title>
        <authorList>
            <person name="Goeker M."/>
        </authorList>
    </citation>
    <scope>NUCLEOTIDE SEQUENCE [LARGE SCALE GENOMIC DNA]</scope>
    <source>
        <strain evidence="2 3">DSM 27651</strain>
    </source>
</reference>
<keyword evidence="1" id="KW-0812">Transmembrane</keyword>